<evidence type="ECO:0000313" key="1">
    <source>
        <dbReference type="EMBL" id="SMH72588.1"/>
    </source>
</evidence>
<dbReference type="AlphaFoldDB" id="A0A2H1FII5"/>
<proteinExistence type="predicted"/>
<dbReference type="EMBL" id="LT841358">
    <property type="protein sequence ID" value="SMH72588.1"/>
    <property type="molecule type" value="Genomic_DNA"/>
</dbReference>
<accession>A0A2H1FII5</accession>
<sequence length="262" mass="29759">MYPDNETKISQEHLTAVFSNMKEPVCLLGGWAVYLTVNEKFNQANGRNYLGSRDIDLGFHVELKWSTAELQSSALAQSVKILKDRGFVGVGFRLVKYYDMDTKREITEAEAKKKRPYEIFQLYVDTMSDNPHANAQKVLGFPLLDEQLLSYVFRDGRFISLSDFGGTFKMPAPEILVSTKLKSAPDRTKDDKRIKDICDIYALLWYSSKTLPELKREVTAILGREKIVDTISKFTDEDYSQVSAVTGIDKAEIIMVIGELTK</sequence>
<reference evidence="2" key="1">
    <citation type="submission" date="2017-03" db="EMBL/GenBank/DDBJ databases">
        <authorList>
            <person name="Herbold C."/>
        </authorList>
    </citation>
    <scope>NUCLEOTIDE SEQUENCE [LARGE SCALE GENOMIC DNA]</scope>
</reference>
<dbReference type="OrthoDB" id="203538at2157"/>
<gene>
    <name evidence="1" type="ORF">NCS_30428</name>
</gene>
<keyword evidence="2" id="KW-1185">Reference proteome</keyword>
<organism evidence="1 2">
    <name type="scientific">Candidatus Nitrosotalea okcheonensis</name>
    <dbReference type="NCBI Taxonomy" id="1903276"/>
    <lineage>
        <taxon>Archaea</taxon>
        <taxon>Nitrososphaerota</taxon>
        <taxon>Nitrososphaeria</taxon>
        <taxon>Nitrosotaleales</taxon>
        <taxon>Nitrosotaleaceae</taxon>
        <taxon>Nitrosotalea</taxon>
    </lineage>
</organism>
<protein>
    <submittedName>
        <fullName evidence="1">Uncharacterized protein</fullName>
    </submittedName>
</protein>
<dbReference type="Proteomes" id="UP000230607">
    <property type="component" value="Chromosome 1"/>
</dbReference>
<evidence type="ECO:0000313" key="2">
    <source>
        <dbReference type="Proteomes" id="UP000230607"/>
    </source>
</evidence>
<name>A0A2H1FII5_9ARCH</name>
<dbReference type="RefSeq" id="WP_157928329.1">
    <property type="nucleotide sequence ID" value="NZ_LT841358.1"/>
</dbReference>